<keyword evidence="5 11" id="KW-0418">Kinase</keyword>
<dbReference type="Gene3D" id="1.10.510.10">
    <property type="entry name" value="Transferase(Phosphotransferase) domain 1"/>
    <property type="match status" value="1"/>
</dbReference>
<evidence type="ECO:0000256" key="5">
    <source>
        <dbReference type="ARBA" id="ARBA00022777"/>
    </source>
</evidence>
<name>A0A401YLI1_9ACTN</name>
<comment type="caution">
    <text evidence="11">The sequence shown here is derived from an EMBL/GenBank/DDBJ whole genome shotgun (WGS) entry which is preliminary data.</text>
</comment>
<dbReference type="PROSITE" id="PS00107">
    <property type="entry name" value="PROTEIN_KINASE_ATP"/>
    <property type="match status" value="1"/>
</dbReference>
<proteinExistence type="predicted"/>
<keyword evidence="9" id="KW-1133">Transmembrane helix</keyword>
<keyword evidence="6 7" id="KW-0067">ATP-binding</keyword>
<keyword evidence="12" id="KW-1185">Reference proteome</keyword>
<feature type="domain" description="Protein kinase" evidence="10">
    <location>
        <begin position="16"/>
        <end position="274"/>
    </location>
</feature>
<keyword evidence="9" id="KW-0472">Membrane</keyword>
<dbReference type="CDD" id="cd14014">
    <property type="entry name" value="STKc_PknB_like"/>
    <property type="match status" value="1"/>
</dbReference>
<protein>
    <recommendedName>
        <fullName evidence="1">non-specific serine/threonine protein kinase</fullName>
        <ecNumber evidence="1">2.7.11.1</ecNumber>
    </recommendedName>
</protein>
<feature type="compositionally biased region" description="Low complexity" evidence="8">
    <location>
        <begin position="293"/>
        <end position="302"/>
    </location>
</feature>
<gene>
    <name evidence="11" type="ORF">EHYA_03138</name>
</gene>
<dbReference type="RefSeq" id="WP_218042836.1">
    <property type="nucleotide sequence ID" value="NZ_BIFH01000017.1"/>
</dbReference>
<evidence type="ECO:0000256" key="4">
    <source>
        <dbReference type="ARBA" id="ARBA00022741"/>
    </source>
</evidence>
<dbReference type="GO" id="GO:0004674">
    <property type="term" value="F:protein serine/threonine kinase activity"/>
    <property type="evidence" value="ECO:0007669"/>
    <property type="project" value="UniProtKB-KW"/>
</dbReference>
<feature type="region of interest" description="Disordered" evidence="8">
    <location>
        <begin position="274"/>
        <end position="374"/>
    </location>
</feature>
<evidence type="ECO:0000256" key="2">
    <source>
        <dbReference type="ARBA" id="ARBA00022527"/>
    </source>
</evidence>
<reference evidence="11 12" key="1">
    <citation type="submission" date="2018-12" db="EMBL/GenBank/DDBJ databases">
        <title>Draft genome sequence of Embleya hyalina NBRC 13850T.</title>
        <authorList>
            <person name="Komaki H."/>
            <person name="Hosoyama A."/>
            <person name="Kimura A."/>
            <person name="Ichikawa N."/>
            <person name="Tamura T."/>
        </authorList>
    </citation>
    <scope>NUCLEOTIDE SEQUENCE [LARGE SCALE GENOMIC DNA]</scope>
    <source>
        <strain evidence="11 12">NBRC 13850</strain>
    </source>
</reference>
<accession>A0A401YLI1</accession>
<keyword evidence="3" id="KW-0808">Transferase</keyword>
<evidence type="ECO:0000256" key="1">
    <source>
        <dbReference type="ARBA" id="ARBA00012513"/>
    </source>
</evidence>
<dbReference type="PROSITE" id="PS50011">
    <property type="entry name" value="PROTEIN_KINASE_DOM"/>
    <property type="match status" value="1"/>
</dbReference>
<dbReference type="SMART" id="SM00220">
    <property type="entry name" value="S_TKc"/>
    <property type="match status" value="1"/>
</dbReference>
<feature type="compositionally biased region" description="Low complexity" evidence="8">
    <location>
        <begin position="427"/>
        <end position="449"/>
    </location>
</feature>
<dbReference type="InterPro" id="IPR017441">
    <property type="entry name" value="Protein_kinase_ATP_BS"/>
</dbReference>
<dbReference type="GO" id="GO:0005524">
    <property type="term" value="F:ATP binding"/>
    <property type="evidence" value="ECO:0007669"/>
    <property type="project" value="UniProtKB-UniRule"/>
</dbReference>
<dbReference type="Gene3D" id="3.30.200.20">
    <property type="entry name" value="Phosphorylase Kinase, domain 1"/>
    <property type="match status" value="1"/>
</dbReference>
<evidence type="ECO:0000256" key="7">
    <source>
        <dbReference type="PROSITE-ProRule" id="PRU10141"/>
    </source>
</evidence>
<dbReference type="EC" id="2.7.11.1" evidence="1"/>
<dbReference type="InterPro" id="IPR000719">
    <property type="entry name" value="Prot_kinase_dom"/>
</dbReference>
<keyword evidence="4 7" id="KW-0547">Nucleotide-binding</keyword>
<dbReference type="SUPFAM" id="SSF56112">
    <property type="entry name" value="Protein kinase-like (PK-like)"/>
    <property type="match status" value="1"/>
</dbReference>
<evidence type="ECO:0000256" key="6">
    <source>
        <dbReference type="ARBA" id="ARBA00022840"/>
    </source>
</evidence>
<dbReference type="InterPro" id="IPR011009">
    <property type="entry name" value="Kinase-like_dom_sf"/>
</dbReference>
<evidence type="ECO:0000259" key="10">
    <source>
        <dbReference type="PROSITE" id="PS50011"/>
    </source>
</evidence>
<evidence type="ECO:0000256" key="9">
    <source>
        <dbReference type="SAM" id="Phobius"/>
    </source>
</evidence>
<dbReference type="PROSITE" id="PS00108">
    <property type="entry name" value="PROTEIN_KINASE_ST"/>
    <property type="match status" value="1"/>
</dbReference>
<evidence type="ECO:0000313" key="12">
    <source>
        <dbReference type="Proteomes" id="UP000286931"/>
    </source>
</evidence>
<dbReference type="Pfam" id="PF00069">
    <property type="entry name" value="Pkinase"/>
    <property type="match status" value="1"/>
</dbReference>
<evidence type="ECO:0000313" key="11">
    <source>
        <dbReference type="EMBL" id="GCD95464.1"/>
    </source>
</evidence>
<dbReference type="PANTHER" id="PTHR43289">
    <property type="entry name" value="MITOGEN-ACTIVATED PROTEIN KINASE KINASE KINASE 20-RELATED"/>
    <property type="match status" value="1"/>
</dbReference>
<feature type="compositionally biased region" description="Pro residues" evidence="8">
    <location>
        <begin position="350"/>
        <end position="371"/>
    </location>
</feature>
<dbReference type="EMBL" id="BIFH01000017">
    <property type="protein sequence ID" value="GCD95464.1"/>
    <property type="molecule type" value="Genomic_DNA"/>
</dbReference>
<dbReference type="PANTHER" id="PTHR43289:SF6">
    <property type="entry name" value="SERINE_THREONINE-PROTEIN KINASE NEKL-3"/>
    <property type="match status" value="1"/>
</dbReference>
<dbReference type="InterPro" id="IPR008271">
    <property type="entry name" value="Ser/Thr_kinase_AS"/>
</dbReference>
<sequence length="608" mass="64567">MAQTGGTRGRVVGGRYRLGTMLGRGGMGTVWRAVDEMLHRDVAIKELRLPDHLDDEEKELARERTMREARTAARIGHPNVVTIHDVVEDGGIPWIVMELVEAQSLAEILETQGTLTPADAAELGLKVLDALLAADQKGVLHRDVKPANILVTPHGRVVLTDFGIATATGTATLTTTGMLVGSPDFLSPERAEGKRPLLAADLWSLAVVLYMAVEGRNPFRRGTMISTLNAILNDEADPPRHAGGLEPVIAGWLVKDVDLRMGVEDGARILREVANSTPSRQYGAVPPPPTPVADPGAPTTPAQPYDPHGRAQAGHDTGATGHPGGNTPPNSWSQPAYSPAEASPTRTGVPPQPPHIPHIPHTPAPPHQPTPEPRRRGRIVAVVALVVALIAGGAAVGFLVTRDDDKGDNAKPNPGNSEQATTPPTQPSASGVPPTSPPSASAPNGSVPPAGYELVKDPLGFSLFLPAGAAKSRSVFGANKDQIKYVTADRKTAYLIGATPVGHDPLGNFEQVVEATAKTKPAYKRLQLRDYTPLPPGARKAAMWEYTFDGDPINGDGSGNRVPSHVMNLGVVTTGNVDYALYVASYQSDWEPLSRERFDKMTESFQGK</sequence>
<feature type="compositionally biased region" description="Polar residues" evidence="8">
    <location>
        <begin position="414"/>
        <end position="423"/>
    </location>
</feature>
<dbReference type="AlphaFoldDB" id="A0A401YLI1"/>
<feature type="region of interest" description="Disordered" evidence="8">
    <location>
        <begin position="403"/>
        <end position="449"/>
    </location>
</feature>
<dbReference type="Proteomes" id="UP000286931">
    <property type="component" value="Unassembled WGS sequence"/>
</dbReference>
<evidence type="ECO:0000256" key="3">
    <source>
        <dbReference type="ARBA" id="ARBA00022679"/>
    </source>
</evidence>
<keyword evidence="9" id="KW-0812">Transmembrane</keyword>
<organism evidence="11 12">
    <name type="scientific">Embleya hyalina</name>
    <dbReference type="NCBI Taxonomy" id="516124"/>
    <lineage>
        <taxon>Bacteria</taxon>
        <taxon>Bacillati</taxon>
        <taxon>Actinomycetota</taxon>
        <taxon>Actinomycetes</taxon>
        <taxon>Kitasatosporales</taxon>
        <taxon>Streptomycetaceae</taxon>
        <taxon>Embleya</taxon>
    </lineage>
</organism>
<feature type="transmembrane region" description="Helical" evidence="9">
    <location>
        <begin position="379"/>
        <end position="400"/>
    </location>
</feature>
<keyword evidence="2 11" id="KW-0723">Serine/threonine-protein kinase</keyword>
<feature type="compositionally biased region" description="Polar residues" evidence="8">
    <location>
        <begin position="327"/>
        <end position="336"/>
    </location>
</feature>
<feature type="binding site" evidence="7">
    <location>
        <position position="45"/>
    </location>
    <ligand>
        <name>ATP</name>
        <dbReference type="ChEBI" id="CHEBI:30616"/>
    </ligand>
</feature>
<evidence type="ECO:0000256" key="8">
    <source>
        <dbReference type="SAM" id="MobiDB-lite"/>
    </source>
</evidence>